<evidence type="ECO:0000313" key="2">
    <source>
        <dbReference type="EMBL" id="QCP33867.1"/>
    </source>
</evidence>
<dbReference type="EMBL" id="CP040058">
    <property type="protein sequence ID" value="QCP33867.1"/>
    <property type="molecule type" value="Genomic_DNA"/>
</dbReference>
<dbReference type="AlphaFoldDB" id="A0A4P8IBL2"/>
<reference evidence="2 3" key="1">
    <citation type="submission" date="2019-05" db="EMBL/GenBank/DDBJ databases">
        <title>Complete genome sequencing of Anaerostipes rhamnosivorans.</title>
        <authorList>
            <person name="Bui T.P.N."/>
            <person name="de Vos W.M."/>
        </authorList>
    </citation>
    <scope>NUCLEOTIDE SEQUENCE [LARGE SCALE GENOMIC DNA]</scope>
    <source>
        <strain evidence="2 3">1y2</strain>
    </source>
</reference>
<dbReference type="Proteomes" id="UP000298653">
    <property type="component" value="Chromosome"/>
</dbReference>
<dbReference type="KEGG" id="arf:AR1Y2_0413"/>
<proteinExistence type="predicted"/>
<gene>
    <name evidence="2" type="ORF">AR1Y2_0413</name>
</gene>
<feature type="region of interest" description="Disordered" evidence="1">
    <location>
        <begin position="454"/>
        <end position="475"/>
    </location>
</feature>
<sequence length="475" mass="54377">MLGKEMVKDAIGVDVSVSDRMGQAIELWSMMYENEAPWLKKDVISCGLPAAVAGEMARLVTLELQTEISGDEFLNQEYQEVIKEIRRYCEYGCAKGGLVFKPYVYEGHIEVDTVQADRFFPTGYNSRGEITSAVFAETQNRGKQVFTRLEYHEWKKSDYVIYNKAYVKNDKDVSESLGKEIPLSKVKEWAELEPEIRIENVEKPLFSYFKVPSANNIDDQSPLGVSIYSRAVSDIKEADRQWSRIIWEYEGAELALDVDNTMFKRDSRTGKWELPKGRERLFRMMDMDDNNEKYKIYSPAIRDVSMFNGFNNILRRIEFNCGLAYGTLSNPENVDKTAEEIKASKQRSYSTVSDIQKTLQKALEHLVYAMEVLAQLSGLSGRKDYEVSFNWDDSIVIDKEKELLSMQQDAAEGFIRKELYVAKKYGVSEEEALKMMPKQPDSQEENTLTESKSLNYEKNLGGSADSLKVQGAEDL</sequence>
<dbReference type="Pfam" id="PF05133">
    <property type="entry name" value="SPP1_portal"/>
    <property type="match status" value="1"/>
</dbReference>
<organism evidence="2 3">
    <name type="scientific">Anaerostipes rhamnosivorans</name>
    <dbReference type="NCBI Taxonomy" id="1229621"/>
    <lineage>
        <taxon>Bacteria</taxon>
        <taxon>Bacillati</taxon>
        <taxon>Bacillota</taxon>
        <taxon>Clostridia</taxon>
        <taxon>Lachnospirales</taxon>
        <taxon>Lachnospiraceae</taxon>
        <taxon>Anaerostipes</taxon>
    </lineage>
</organism>
<evidence type="ECO:0000256" key="1">
    <source>
        <dbReference type="SAM" id="MobiDB-lite"/>
    </source>
</evidence>
<evidence type="ECO:0000313" key="3">
    <source>
        <dbReference type="Proteomes" id="UP000298653"/>
    </source>
</evidence>
<dbReference type="RefSeq" id="WP_243118826.1">
    <property type="nucleotide sequence ID" value="NZ_CP040058.1"/>
</dbReference>
<keyword evidence="3" id="KW-1185">Reference proteome</keyword>
<dbReference type="InterPro" id="IPR021145">
    <property type="entry name" value="Portal_protein_SPP1_Gp6-like"/>
</dbReference>
<protein>
    <submittedName>
        <fullName evidence="2">Phage minor capsid protein</fullName>
    </submittedName>
</protein>
<name>A0A4P8IBL2_9FIRM</name>
<accession>A0A4P8IBL2</accession>